<keyword evidence="4 7" id="KW-0812">Transmembrane</keyword>
<dbReference type="Proteomes" id="UP000654604">
    <property type="component" value="Unassembled WGS sequence"/>
</dbReference>
<dbReference type="RefSeq" id="WP_193801346.1">
    <property type="nucleotide sequence ID" value="NZ_JADEWC010000025.1"/>
</dbReference>
<name>A0ABR9V8P6_9CHRO</name>
<dbReference type="PANTHER" id="PTHR43738:SF1">
    <property type="entry name" value="HEMIN TRANSPORT SYSTEM PERMEASE PROTEIN HRTB-RELATED"/>
    <property type="match status" value="1"/>
</dbReference>
<feature type="transmembrane region" description="Helical" evidence="7">
    <location>
        <begin position="15"/>
        <end position="33"/>
    </location>
</feature>
<organism evidence="9 10">
    <name type="scientific">Cyanobacterium stanieri LEGE 03274</name>
    <dbReference type="NCBI Taxonomy" id="1828756"/>
    <lineage>
        <taxon>Bacteria</taxon>
        <taxon>Bacillati</taxon>
        <taxon>Cyanobacteriota</taxon>
        <taxon>Cyanophyceae</taxon>
        <taxon>Oscillatoriophycideae</taxon>
        <taxon>Chroococcales</taxon>
        <taxon>Geminocystaceae</taxon>
        <taxon>Cyanobacterium</taxon>
    </lineage>
</organism>
<dbReference type="PANTHER" id="PTHR43738">
    <property type="entry name" value="ABC TRANSPORTER, MEMBRANE PROTEIN"/>
    <property type="match status" value="1"/>
</dbReference>
<evidence type="ECO:0000259" key="8">
    <source>
        <dbReference type="Pfam" id="PF02687"/>
    </source>
</evidence>
<evidence type="ECO:0000256" key="7">
    <source>
        <dbReference type="SAM" id="Phobius"/>
    </source>
</evidence>
<accession>A0ABR9V8P6</accession>
<dbReference type="InterPro" id="IPR003838">
    <property type="entry name" value="ABC3_permease_C"/>
</dbReference>
<sequence>MKIPLAWLQLSRETIRLLIAIAGISFADLLMFMQLGFKSALLKSAVTVHEQIEGDVFLLSPQSDALISMKSFSSRRLQQALGLEGVKSINYVNIGFGIWKNPQNQSTRQIMVIGFNPKEQLFKLPEVQENLNQLKLSDVVLFDDKSRPEFGPIPQWFNEGKSVTTEINEREVSVGGLFSIGSSFGADGNLITSDLNFLRIFPDRDKNLIDMGVIRLEEGVNYQAVINTLKQKFDQGDVVVLSREEFVAYEREYWENSTAIGFIFNLGALMGLIVGIVIVYQILYTDVADHLPEYATLKAMGYTNNYLLRLVFQQAFILACVGFIPGIGVSALLYNAAAGATGLPIYMTVSLASQVYILTLGMCFVSGAIAVNKLKSADPADIF</sequence>
<evidence type="ECO:0000313" key="9">
    <source>
        <dbReference type="EMBL" id="MBE9223204.1"/>
    </source>
</evidence>
<evidence type="ECO:0000313" key="10">
    <source>
        <dbReference type="Proteomes" id="UP000654604"/>
    </source>
</evidence>
<evidence type="ECO:0000256" key="6">
    <source>
        <dbReference type="ARBA" id="ARBA00023136"/>
    </source>
</evidence>
<evidence type="ECO:0000256" key="1">
    <source>
        <dbReference type="ARBA" id="ARBA00004651"/>
    </source>
</evidence>
<keyword evidence="10" id="KW-1185">Reference proteome</keyword>
<keyword evidence="6 7" id="KW-0472">Membrane</keyword>
<comment type="subcellular location">
    <subcellularLocation>
        <location evidence="1">Cell membrane</location>
        <topology evidence="1">Multi-pass membrane protein</topology>
    </subcellularLocation>
</comment>
<keyword evidence="2" id="KW-0813">Transport</keyword>
<gene>
    <name evidence="9" type="ORF">IQ215_10900</name>
</gene>
<keyword evidence="5 7" id="KW-1133">Transmembrane helix</keyword>
<keyword evidence="3" id="KW-1003">Cell membrane</keyword>
<dbReference type="InterPro" id="IPR051125">
    <property type="entry name" value="ABC-4/HrtB_transporter"/>
</dbReference>
<protein>
    <submittedName>
        <fullName evidence="9">FtsX-like permease family protein</fullName>
    </submittedName>
</protein>
<dbReference type="EMBL" id="JADEWC010000025">
    <property type="protein sequence ID" value="MBE9223204.1"/>
    <property type="molecule type" value="Genomic_DNA"/>
</dbReference>
<feature type="transmembrane region" description="Helical" evidence="7">
    <location>
        <begin position="259"/>
        <end position="283"/>
    </location>
</feature>
<proteinExistence type="predicted"/>
<feature type="domain" description="ABC3 transporter permease C-terminal" evidence="8">
    <location>
        <begin position="267"/>
        <end position="378"/>
    </location>
</feature>
<dbReference type="InterPro" id="IPR005891">
    <property type="entry name" value="DevC"/>
</dbReference>
<dbReference type="Pfam" id="PF02687">
    <property type="entry name" value="FtsX"/>
    <property type="match status" value="1"/>
</dbReference>
<evidence type="ECO:0000256" key="4">
    <source>
        <dbReference type="ARBA" id="ARBA00022692"/>
    </source>
</evidence>
<dbReference type="PIRSF" id="PIRSF031773">
    <property type="entry name" value="DevC"/>
    <property type="match status" value="1"/>
</dbReference>
<feature type="transmembrane region" description="Helical" evidence="7">
    <location>
        <begin position="345"/>
        <end position="371"/>
    </location>
</feature>
<evidence type="ECO:0000256" key="5">
    <source>
        <dbReference type="ARBA" id="ARBA00022989"/>
    </source>
</evidence>
<reference evidence="9 10" key="1">
    <citation type="submission" date="2020-10" db="EMBL/GenBank/DDBJ databases">
        <authorList>
            <person name="Castelo-Branco R."/>
            <person name="Eusebio N."/>
            <person name="Adriana R."/>
            <person name="Vieira A."/>
            <person name="Brugerolle De Fraissinette N."/>
            <person name="Rezende De Castro R."/>
            <person name="Schneider M.P."/>
            <person name="Vasconcelos V."/>
            <person name="Leao P.N."/>
        </authorList>
    </citation>
    <scope>NUCLEOTIDE SEQUENCE [LARGE SCALE GENOMIC DNA]</scope>
    <source>
        <strain evidence="9 10">LEGE 03274</strain>
    </source>
</reference>
<dbReference type="NCBIfam" id="TIGR01185">
    <property type="entry name" value="devC"/>
    <property type="match status" value="1"/>
</dbReference>
<evidence type="ECO:0000256" key="2">
    <source>
        <dbReference type="ARBA" id="ARBA00022448"/>
    </source>
</evidence>
<comment type="caution">
    <text evidence="9">The sequence shown here is derived from an EMBL/GenBank/DDBJ whole genome shotgun (WGS) entry which is preliminary data.</text>
</comment>
<feature type="transmembrane region" description="Helical" evidence="7">
    <location>
        <begin position="310"/>
        <end position="333"/>
    </location>
</feature>
<evidence type="ECO:0000256" key="3">
    <source>
        <dbReference type="ARBA" id="ARBA00022475"/>
    </source>
</evidence>